<dbReference type="AlphaFoldDB" id="A0AA36JDA1"/>
<protein>
    <submittedName>
        <fullName evidence="1">Uncharacterized protein</fullName>
    </submittedName>
</protein>
<sequence>MTAWSLLCDIISQYDQLAMQLQVLMLMRSCWNDEGSVKDLSACWDLKHELTDIAPLEEPVCWRRLGQQRAFRAELLIWNSLPQETSKKRGFAASPHKMNDQKEWWWMMRNVLRSLGPKNAVRRFVVPKERWEHVKDDLDVPCEVMTYSDTPDAQQIISHNNSFVLVFVEPSESWIPAWRVKLQTWKQPRSSWSLPTSAA</sequence>
<dbReference type="Proteomes" id="UP001178507">
    <property type="component" value="Unassembled WGS sequence"/>
</dbReference>
<name>A0AA36JDA1_9DINO</name>
<evidence type="ECO:0000313" key="2">
    <source>
        <dbReference type="Proteomes" id="UP001178507"/>
    </source>
</evidence>
<reference evidence="1" key="1">
    <citation type="submission" date="2023-08" db="EMBL/GenBank/DDBJ databases">
        <authorList>
            <person name="Chen Y."/>
            <person name="Shah S."/>
            <person name="Dougan E. K."/>
            <person name="Thang M."/>
            <person name="Chan C."/>
        </authorList>
    </citation>
    <scope>NUCLEOTIDE SEQUENCE</scope>
</reference>
<comment type="caution">
    <text evidence="1">The sequence shown here is derived from an EMBL/GenBank/DDBJ whole genome shotgun (WGS) entry which is preliminary data.</text>
</comment>
<proteinExistence type="predicted"/>
<evidence type="ECO:0000313" key="1">
    <source>
        <dbReference type="EMBL" id="CAJ1404095.1"/>
    </source>
</evidence>
<gene>
    <name evidence="1" type="ORF">EVOR1521_LOCUS26619</name>
</gene>
<organism evidence="1 2">
    <name type="scientific">Effrenium voratum</name>
    <dbReference type="NCBI Taxonomy" id="2562239"/>
    <lineage>
        <taxon>Eukaryota</taxon>
        <taxon>Sar</taxon>
        <taxon>Alveolata</taxon>
        <taxon>Dinophyceae</taxon>
        <taxon>Suessiales</taxon>
        <taxon>Symbiodiniaceae</taxon>
        <taxon>Effrenium</taxon>
    </lineage>
</organism>
<accession>A0AA36JDA1</accession>
<keyword evidence="2" id="KW-1185">Reference proteome</keyword>
<dbReference type="EMBL" id="CAUJNA010003524">
    <property type="protein sequence ID" value="CAJ1404095.1"/>
    <property type="molecule type" value="Genomic_DNA"/>
</dbReference>